<dbReference type="GO" id="GO:0000105">
    <property type="term" value="P:L-histidine biosynthetic process"/>
    <property type="evidence" value="ECO:0007669"/>
    <property type="project" value="UniProtKB-KW"/>
</dbReference>
<dbReference type="EMBL" id="QQTP01000018">
    <property type="protein sequence ID" value="RDJ20490.1"/>
    <property type="molecule type" value="Genomic_DNA"/>
</dbReference>
<keyword evidence="5" id="KW-0328">Glycosyltransferase</keyword>
<evidence type="ECO:0000256" key="1">
    <source>
        <dbReference type="ARBA" id="ARBA00023102"/>
    </source>
</evidence>
<dbReference type="PIRSF" id="PIRSF001549">
    <property type="entry name" value="His-tRNA_synth"/>
    <property type="match status" value="1"/>
</dbReference>
<dbReference type="GO" id="GO:0006427">
    <property type="term" value="P:histidyl-tRNA aminoacylation"/>
    <property type="evidence" value="ECO:0007669"/>
    <property type="project" value="TreeGrafter"/>
</dbReference>
<organism evidence="5 6">
    <name type="scientific">Bosea caraganae</name>
    <dbReference type="NCBI Taxonomy" id="2763117"/>
    <lineage>
        <taxon>Bacteria</taxon>
        <taxon>Pseudomonadati</taxon>
        <taxon>Pseudomonadota</taxon>
        <taxon>Alphaproteobacteria</taxon>
        <taxon>Hyphomicrobiales</taxon>
        <taxon>Boseaceae</taxon>
        <taxon>Bosea</taxon>
    </lineage>
</organism>
<feature type="binding site" evidence="2">
    <location>
        <position position="373"/>
    </location>
    <ligand>
        <name>L-histidine</name>
        <dbReference type="ChEBI" id="CHEBI:57595"/>
    </ligand>
</feature>
<feature type="domain" description="Class II Histidinyl-tRNA synthetase (HisRS)-like catalytic core" evidence="4">
    <location>
        <begin position="301"/>
        <end position="427"/>
    </location>
</feature>
<dbReference type="Pfam" id="PF13393">
    <property type="entry name" value="tRNA-synt_His"/>
    <property type="match status" value="2"/>
</dbReference>
<dbReference type="PANTHER" id="PTHR43707">
    <property type="entry name" value="HISTIDYL-TRNA SYNTHETASE"/>
    <property type="match status" value="1"/>
</dbReference>
<evidence type="ECO:0000256" key="3">
    <source>
        <dbReference type="SAM" id="MobiDB-lite"/>
    </source>
</evidence>
<reference evidence="6" key="1">
    <citation type="submission" date="2018-07" db="EMBL/GenBank/DDBJ databases">
        <authorList>
            <person name="Safronova V.I."/>
            <person name="Chirak E.R."/>
            <person name="Sazanova A.L."/>
        </authorList>
    </citation>
    <scope>NUCLEOTIDE SEQUENCE [LARGE SCALE GENOMIC DNA]</scope>
    <source>
        <strain evidence="6">RCAM04685</strain>
    </source>
</reference>
<feature type="binding site" evidence="2">
    <location>
        <position position="163"/>
    </location>
    <ligand>
        <name>L-histidine</name>
        <dbReference type="ChEBI" id="CHEBI:57595"/>
    </ligand>
</feature>
<keyword evidence="1" id="KW-0028">Amino-acid biosynthesis</keyword>
<dbReference type="SUPFAM" id="SSF55681">
    <property type="entry name" value="Class II aaRS and biotin synthetases"/>
    <property type="match status" value="1"/>
</dbReference>
<dbReference type="InterPro" id="IPR004516">
    <property type="entry name" value="HisRS/HisZ"/>
</dbReference>
<dbReference type="GO" id="GO:0004821">
    <property type="term" value="F:histidine-tRNA ligase activity"/>
    <property type="evidence" value="ECO:0007669"/>
    <property type="project" value="TreeGrafter"/>
</dbReference>
<dbReference type="InterPro" id="IPR041715">
    <property type="entry name" value="HisRS-like_core"/>
</dbReference>
<protein>
    <submittedName>
        <fullName evidence="5">ATP phosphoribosyltransferase regulatory subunit</fullName>
    </submittedName>
</protein>
<dbReference type="GO" id="GO:0005737">
    <property type="term" value="C:cytoplasm"/>
    <property type="evidence" value="ECO:0007669"/>
    <property type="project" value="InterPro"/>
</dbReference>
<feature type="domain" description="Class II Histidinyl-tRNA synthetase (HisRS)-like catalytic core" evidence="4">
    <location>
        <begin position="69"/>
        <end position="264"/>
    </location>
</feature>
<keyword evidence="5" id="KW-0808">Transferase</keyword>
<dbReference type="Proteomes" id="UP000255207">
    <property type="component" value="Unassembled WGS sequence"/>
</dbReference>
<keyword evidence="6" id="KW-1185">Reference proteome</keyword>
<dbReference type="Gene3D" id="3.30.930.10">
    <property type="entry name" value="Bira Bifunctional Protein, Domain 2"/>
    <property type="match status" value="1"/>
</dbReference>
<dbReference type="OrthoDB" id="9797914at2"/>
<keyword evidence="1" id="KW-0368">Histidine biosynthesis</keyword>
<comment type="caution">
    <text evidence="5">The sequence shown here is derived from an EMBL/GenBank/DDBJ whole genome shotgun (WGS) entry which is preliminary data.</text>
</comment>
<feature type="binding site" evidence="2">
    <location>
        <position position="167"/>
    </location>
    <ligand>
        <name>L-histidine</name>
        <dbReference type="ChEBI" id="CHEBI:57595"/>
    </ligand>
</feature>
<name>A0A370KZQ7_9HYPH</name>
<feature type="region of interest" description="Disordered" evidence="3">
    <location>
        <begin position="1"/>
        <end position="44"/>
    </location>
</feature>
<evidence type="ECO:0000313" key="6">
    <source>
        <dbReference type="Proteomes" id="UP000255207"/>
    </source>
</evidence>
<dbReference type="NCBIfam" id="NF008953">
    <property type="entry name" value="PRK12295.1-6"/>
    <property type="match status" value="1"/>
</dbReference>
<feature type="compositionally biased region" description="Low complexity" evidence="3">
    <location>
        <begin position="14"/>
        <end position="27"/>
    </location>
</feature>
<evidence type="ECO:0000256" key="2">
    <source>
        <dbReference type="PIRSR" id="PIRSR001549-1"/>
    </source>
</evidence>
<dbReference type="GO" id="GO:0016757">
    <property type="term" value="F:glycosyltransferase activity"/>
    <property type="evidence" value="ECO:0007669"/>
    <property type="project" value="UniProtKB-KW"/>
</dbReference>
<proteinExistence type="predicted"/>
<dbReference type="AlphaFoldDB" id="A0A370KZQ7"/>
<dbReference type="PANTHER" id="PTHR43707:SF1">
    <property type="entry name" value="HISTIDINE--TRNA LIGASE, MITOCHONDRIAL-RELATED"/>
    <property type="match status" value="1"/>
</dbReference>
<feature type="binding site" evidence="2">
    <location>
        <position position="152"/>
    </location>
    <ligand>
        <name>L-histidine</name>
        <dbReference type="ChEBI" id="CHEBI:57595"/>
    </ligand>
</feature>
<accession>A0A370KZQ7</accession>
<evidence type="ECO:0000313" key="5">
    <source>
        <dbReference type="EMBL" id="RDJ20490.1"/>
    </source>
</evidence>
<evidence type="ECO:0000259" key="4">
    <source>
        <dbReference type="Pfam" id="PF13393"/>
    </source>
</evidence>
<gene>
    <name evidence="5" type="ORF">DWE98_24530</name>
</gene>
<feature type="binding site" evidence="2">
    <location>
        <begin position="377"/>
        <end position="378"/>
    </location>
    <ligand>
        <name>L-histidine</name>
        <dbReference type="ChEBI" id="CHEBI:57595"/>
    </ligand>
</feature>
<feature type="binding site" evidence="2">
    <location>
        <begin position="124"/>
        <end position="126"/>
    </location>
    <ligand>
        <name>L-histidine</name>
        <dbReference type="ChEBI" id="CHEBI:57595"/>
    </ligand>
</feature>
<sequence length="432" mass="45605">MREVLSSRNKKRAASAPLPSSASLRSAPSPPRGEGDPLTQFPKNNRKFAAPLLGRRRNRTNAVTATSASIETVIALLAREGYARAEPAILQPADVFLDLSGEDIRRRIFMTQDADGRDWCLRPEYTIPVALDHIAAGVSEPAAYAYAGPVFRMRLGEPGEFAQAGLESFGREDFAAADAEIMALTIETTVALGLANPRILMGDVALLGALLDGLAVPRTARRRLIRAVVQGKGAEAVDALDPPANGGETAHAGLLKALEGQDPKAAKAFVEDVLSIAGISTVGGRSAGDIAERFLAHAAERENPVNADVKAVLGQALAISGDPDTASAALRALADQASFDIGRQLDAFDERTGFLAVRGVDVGAIAFSTGFARNLDYYTGFIFELHDESRSDGRPVAGGGRYDNVLERLGSVRPIAAVGASLWLDRLTGEPA</sequence>
<dbReference type="InterPro" id="IPR045864">
    <property type="entry name" value="aa-tRNA-synth_II/BPL/LPL"/>
</dbReference>